<evidence type="ECO:0000256" key="1">
    <source>
        <dbReference type="SAM" id="Phobius"/>
    </source>
</evidence>
<evidence type="ECO:0000313" key="2">
    <source>
        <dbReference type="EnsemblMetazoa" id="CJA42207b.1"/>
    </source>
</evidence>
<organism evidence="2 3">
    <name type="scientific">Caenorhabditis japonica</name>
    <dbReference type="NCBI Taxonomy" id="281687"/>
    <lineage>
        <taxon>Eukaryota</taxon>
        <taxon>Metazoa</taxon>
        <taxon>Ecdysozoa</taxon>
        <taxon>Nematoda</taxon>
        <taxon>Chromadorea</taxon>
        <taxon>Rhabditida</taxon>
        <taxon>Rhabditina</taxon>
        <taxon>Rhabditomorpha</taxon>
        <taxon>Rhabditoidea</taxon>
        <taxon>Rhabditidae</taxon>
        <taxon>Peloderinae</taxon>
        <taxon>Caenorhabditis</taxon>
    </lineage>
</organism>
<dbReference type="InterPro" id="IPR052322">
    <property type="entry name" value="Mito_rRNA_Mtase_NSUN4"/>
</dbReference>
<protein>
    <submittedName>
        <fullName evidence="2">Uncharacterized protein</fullName>
    </submittedName>
</protein>
<name>A0A8R1IW13_CAEJA</name>
<dbReference type="Proteomes" id="UP000005237">
    <property type="component" value="Unassembled WGS sequence"/>
</dbReference>
<keyword evidence="1" id="KW-0812">Transmembrane</keyword>
<feature type="transmembrane region" description="Helical" evidence="1">
    <location>
        <begin position="48"/>
        <end position="72"/>
    </location>
</feature>
<dbReference type="PANTHER" id="PTHR46955">
    <property type="entry name" value="PROTEIN CBG01349-RELATED"/>
    <property type="match status" value="1"/>
</dbReference>
<accession>A0A8R1IW13</accession>
<keyword evidence="1" id="KW-1133">Transmembrane helix</keyword>
<sequence length="124" mass="14004">MDQGDYANVILVIAILLASFDVALYWALTPLEHHINCGTIGCFVSDQFRYYWGISNMILGLMAVFLSCSIFWKIRTVQSKSSVTVMQRVINGFIFIASNWDQCHLRPLKNHKVSIVASAVSAFR</sequence>
<reference evidence="3" key="1">
    <citation type="submission" date="2010-08" db="EMBL/GenBank/DDBJ databases">
        <authorList>
            <consortium name="Caenorhabditis japonica Sequencing Consortium"/>
            <person name="Wilson R.K."/>
        </authorList>
    </citation>
    <scope>NUCLEOTIDE SEQUENCE [LARGE SCALE GENOMIC DNA]</scope>
    <source>
        <strain evidence="3">DF5081</strain>
    </source>
</reference>
<evidence type="ECO:0000313" key="3">
    <source>
        <dbReference type="Proteomes" id="UP000005237"/>
    </source>
</evidence>
<dbReference type="PANTHER" id="PTHR46955:SF3">
    <property type="entry name" value="G_PROTEIN_RECEP_F1_2 DOMAIN-CONTAINING PROTEIN"/>
    <property type="match status" value="1"/>
</dbReference>
<keyword evidence="3" id="KW-1185">Reference proteome</keyword>
<reference evidence="2" key="2">
    <citation type="submission" date="2022-06" db="UniProtKB">
        <authorList>
            <consortium name="EnsemblMetazoa"/>
        </authorList>
    </citation>
    <scope>IDENTIFICATION</scope>
    <source>
        <strain evidence="2">DF5081</strain>
    </source>
</reference>
<keyword evidence="1" id="KW-0472">Membrane</keyword>
<dbReference type="EnsemblMetazoa" id="CJA42207b.1">
    <property type="protein sequence ID" value="CJA42207b.1"/>
    <property type="gene ID" value="WBGene00218055"/>
</dbReference>
<dbReference type="AlphaFoldDB" id="A0A8R1IW13"/>
<proteinExistence type="predicted"/>
<feature type="transmembrane region" description="Helical" evidence="1">
    <location>
        <begin position="7"/>
        <end position="28"/>
    </location>
</feature>